<evidence type="ECO:0008006" key="4">
    <source>
        <dbReference type="Google" id="ProtNLM"/>
    </source>
</evidence>
<feature type="compositionally biased region" description="Polar residues" evidence="1">
    <location>
        <begin position="90"/>
        <end position="106"/>
    </location>
</feature>
<accession>A0A6L2PIK6</accession>
<dbReference type="EMBL" id="BLKM01004391">
    <property type="protein sequence ID" value="GFG31270.1"/>
    <property type="molecule type" value="Genomic_DNA"/>
</dbReference>
<keyword evidence="3" id="KW-1185">Reference proteome</keyword>
<feature type="non-terminal residue" evidence="2">
    <location>
        <position position="1"/>
    </location>
</feature>
<evidence type="ECO:0000313" key="3">
    <source>
        <dbReference type="Proteomes" id="UP000502823"/>
    </source>
</evidence>
<evidence type="ECO:0000313" key="2">
    <source>
        <dbReference type="EMBL" id="GFG31270.1"/>
    </source>
</evidence>
<dbReference type="Proteomes" id="UP000502823">
    <property type="component" value="Unassembled WGS sequence"/>
</dbReference>
<proteinExistence type="predicted"/>
<sequence>LLTVADSKYRFTFVEVGSYEKRSDSSFFKNSALSKRIQGNALNIPPGKPLDSTCGPSLPYVFVGREAFGLSTNLLQPYGGKICRKRKESSTTAHSKQGDLSSADSV</sequence>
<protein>
    <recommendedName>
        <fullName evidence="4">DDE Tnp4 domain-containing protein</fullName>
    </recommendedName>
</protein>
<dbReference type="InParanoid" id="A0A6L2PIK6"/>
<dbReference type="AlphaFoldDB" id="A0A6L2PIK6"/>
<dbReference type="OrthoDB" id="6627079at2759"/>
<feature type="region of interest" description="Disordered" evidence="1">
    <location>
        <begin position="85"/>
        <end position="106"/>
    </location>
</feature>
<organism evidence="2 3">
    <name type="scientific">Coptotermes formosanus</name>
    <name type="common">Formosan subterranean termite</name>
    <dbReference type="NCBI Taxonomy" id="36987"/>
    <lineage>
        <taxon>Eukaryota</taxon>
        <taxon>Metazoa</taxon>
        <taxon>Ecdysozoa</taxon>
        <taxon>Arthropoda</taxon>
        <taxon>Hexapoda</taxon>
        <taxon>Insecta</taxon>
        <taxon>Pterygota</taxon>
        <taxon>Neoptera</taxon>
        <taxon>Polyneoptera</taxon>
        <taxon>Dictyoptera</taxon>
        <taxon>Blattodea</taxon>
        <taxon>Blattoidea</taxon>
        <taxon>Termitoidae</taxon>
        <taxon>Rhinotermitidae</taxon>
        <taxon>Coptotermes</taxon>
    </lineage>
</organism>
<comment type="caution">
    <text evidence="2">The sequence shown here is derived from an EMBL/GenBank/DDBJ whole genome shotgun (WGS) entry which is preliminary data.</text>
</comment>
<name>A0A6L2PIK6_COPFO</name>
<reference evidence="3" key="1">
    <citation type="submission" date="2020-01" db="EMBL/GenBank/DDBJ databases">
        <title>Draft genome sequence of the Termite Coptotermes fromosanus.</title>
        <authorList>
            <person name="Itakura S."/>
            <person name="Yosikawa Y."/>
            <person name="Umezawa K."/>
        </authorList>
    </citation>
    <scope>NUCLEOTIDE SEQUENCE [LARGE SCALE GENOMIC DNA]</scope>
</reference>
<gene>
    <name evidence="2" type="ORF">Cfor_03274</name>
</gene>
<evidence type="ECO:0000256" key="1">
    <source>
        <dbReference type="SAM" id="MobiDB-lite"/>
    </source>
</evidence>